<keyword evidence="2" id="KW-1185">Reference proteome</keyword>
<evidence type="ECO:0000313" key="2">
    <source>
        <dbReference type="Proteomes" id="UP001358417"/>
    </source>
</evidence>
<dbReference type="GeneID" id="89978692"/>
<dbReference type="AlphaFoldDB" id="A0AAV9MV00"/>
<dbReference type="RefSeq" id="XP_064700414.1">
    <property type="nucleotide sequence ID" value="XM_064854071.1"/>
</dbReference>
<proteinExistence type="predicted"/>
<gene>
    <name evidence="1" type="ORF">LTR84_010535</name>
</gene>
<dbReference type="EMBL" id="JAVRRD010000044">
    <property type="protein sequence ID" value="KAK5044761.1"/>
    <property type="molecule type" value="Genomic_DNA"/>
</dbReference>
<comment type="caution">
    <text evidence="1">The sequence shown here is derived from an EMBL/GenBank/DDBJ whole genome shotgun (WGS) entry which is preliminary data.</text>
</comment>
<protein>
    <submittedName>
        <fullName evidence="1">Uncharacterized protein</fullName>
    </submittedName>
</protein>
<reference evidence="1 2" key="1">
    <citation type="submission" date="2023-08" db="EMBL/GenBank/DDBJ databases">
        <title>Black Yeasts Isolated from many extreme environments.</title>
        <authorList>
            <person name="Coleine C."/>
            <person name="Stajich J.E."/>
            <person name="Selbmann L."/>
        </authorList>
    </citation>
    <scope>NUCLEOTIDE SEQUENCE [LARGE SCALE GENOMIC DNA]</scope>
    <source>
        <strain evidence="1 2">CCFEE 5792</strain>
    </source>
</reference>
<organism evidence="1 2">
    <name type="scientific">Exophiala bonariae</name>
    <dbReference type="NCBI Taxonomy" id="1690606"/>
    <lineage>
        <taxon>Eukaryota</taxon>
        <taxon>Fungi</taxon>
        <taxon>Dikarya</taxon>
        <taxon>Ascomycota</taxon>
        <taxon>Pezizomycotina</taxon>
        <taxon>Eurotiomycetes</taxon>
        <taxon>Chaetothyriomycetidae</taxon>
        <taxon>Chaetothyriales</taxon>
        <taxon>Herpotrichiellaceae</taxon>
        <taxon>Exophiala</taxon>
    </lineage>
</organism>
<name>A0AAV9MV00_9EURO</name>
<accession>A0AAV9MV00</accession>
<dbReference type="Proteomes" id="UP001358417">
    <property type="component" value="Unassembled WGS sequence"/>
</dbReference>
<sequence length="233" mass="25510">MSCSMTSSGTDIVYTLTINIENSKAANILNNNAYNICVSYPENDGEFNLTTIEGKPPNFDSSRPVKMTFAGKDAAAVECSIGYTKEFNPNSVHSVPLQRKELKLGQVYRLDSCGVATIEDASWVPSDALGFENLIGVSPIILRSTADDPGPTPTHYRTLPVWVPGRGLMVPPTPSVVIKVWLKSNSFAEDEDDMETRDVSEPFCVKFRKGKPTAILLFKENGTFSLNPLRVNA</sequence>
<evidence type="ECO:0000313" key="1">
    <source>
        <dbReference type="EMBL" id="KAK5044761.1"/>
    </source>
</evidence>